<keyword evidence="3" id="KW-1185">Reference proteome</keyword>
<sequence length="104" mass="11616">VRLAVVEALGPMSHLLPNEKLEEQIPRLIPGILSLYKKNVETFYVTKSLCQILESAVSSESRTLDALMDSLLTALHLQICSSLDSSSQMLLRNQNEVLRCFTVL</sequence>
<feature type="non-terminal residue" evidence="2">
    <location>
        <position position="1"/>
    </location>
</feature>
<dbReference type="InterPro" id="IPR045206">
    <property type="entry name" value="Maestro_heat-like_prot"/>
</dbReference>
<comment type="caution">
    <text evidence="2">The sequence shown here is derived from an EMBL/GenBank/DDBJ whole genome shotgun (WGS) entry which is preliminary data.</text>
</comment>
<feature type="non-terminal residue" evidence="2">
    <location>
        <position position="104"/>
    </location>
</feature>
<accession>A0A8T2I6R9</accession>
<protein>
    <recommendedName>
        <fullName evidence="1">MROH2B-like HEAT-repeats domain-containing protein</fullName>
    </recommendedName>
</protein>
<dbReference type="OrthoDB" id="1884734at2759"/>
<dbReference type="AlphaFoldDB" id="A0A8T2I6R9"/>
<dbReference type="Proteomes" id="UP000812440">
    <property type="component" value="Unassembled WGS sequence"/>
</dbReference>
<dbReference type="InterPro" id="IPR055408">
    <property type="entry name" value="HEAT_MROH2B-like"/>
</dbReference>
<dbReference type="Pfam" id="PF23210">
    <property type="entry name" value="HEAT_Maestro_2"/>
    <property type="match status" value="1"/>
</dbReference>
<dbReference type="GO" id="GO:0005737">
    <property type="term" value="C:cytoplasm"/>
    <property type="evidence" value="ECO:0007669"/>
    <property type="project" value="TreeGrafter"/>
</dbReference>
<feature type="domain" description="MROH2B-like HEAT-repeats" evidence="1">
    <location>
        <begin position="16"/>
        <end position="104"/>
    </location>
</feature>
<evidence type="ECO:0000313" key="3">
    <source>
        <dbReference type="Proteomes" id="UP000812440"/>
    </source>
</evidence>
<organism evidence="2 3">
    <name type="scientific">Hymenochirus boettgeri</name>
    <name type="common">Congo dwarf clawed frog</name>
    <dbReference type="NCBI Taxonomy" id="247094"/>
    <lineage>
        <taxon>Eukaryota</taxon>
        <taxon>Metazoa</taxon>
        <taxon>Chordata</taxon>
        <taxon>Craniata</taxon>
        <taxon>Vertebrata</taxon>
        <taxon>Euteleostomi</taxon>
        <taxon>Amphibia</taxon>
        <taxon>Batrachia</taxon>
        <taxon>Anura</taxon>
        <taxon>Pipoidea</taxon>
        <taxon>Pipidae</taxon>
        <taxon>Pipinae</taxon>
        <taxon>Hymenochirus</taxon>
    </lineage>
</organism>
<reference evidence="2" key="1">
    <citation type="thesis" date="2020" institute="ProQuest LLC" country="789 East Eisenhower Parkway, Ann Arbor, MI, USA">
        <title>Comparative Genomics and Chromosome Evolution.</title>
        <authorList>
            <person name="Mudd A.B."/>
        </authorList>
    </citation>
    <scope>NUCLEOTIDE SEQUENCE</scope>
    <source>
        <strain evidence="2">Female2</strain>
        <tissue evidence="2">Blood</tissue>
    </source>
</reference>
<evidence type="ECO:0000313" key="2">
    <source>
        <dbReference type="EMBL" id="KAG8428895.1"/>
    </source>
</evidence>
<gene>
    <name evidence="2" type="ORF">GDO86_018963</name>
</gene>
<name>A0A8T2I6R9_9PIPI</name>
<evidence type="ECO:0000259" key="1">
    <source>
        <dbReference type="Pfam" id="PF23210"/>
    </source>
</evidence>
<dbReference type="EMBL" id="JAACNH010021612">
    <property type="protein sequence ID" value="KAG8428895.1"/>
    <property type="molecule type" value="Genomic_DNA"/>
</dbReference>
<proteinExistence type="predicted"/>
<dbReference type="PANTHER" id="PTHR23120:SF0">
    <property type="entry name" value="MAESTRO HEAT-LIKE REPEAT FAMILY MEMBER 1"/>
    <property type="match status" value="1"/>
</dbReference>
<dbReference type="PANTHER" id="PTHR23120">
    <property type="entry name" value="MAESTRO-RELATED HEAT DOMAIN-CONTAINING"/>
    <property type="match status" value="1"/>
</dbReference>